<dbReference type="SMART" id="SM00862">
    <property type="entry name" value="Trans_reg_C"/>
    <property type="match status" value="1"/>
</dbReference>
<dbReference type="Gene3D" id="6.10.250.690">
    <property type="match status" value="1"/>
</dbReference>
<evidence type="ECO:0000256" key="3">
    <source>
        <dbReference type="ARBA" id="ARBA00023015"/>
    </source>
</evidence>
<evidence type="ECO:0000256" key="1">
    <source>
        <dbReference type="ARBA" id="ARBA00022553"/>
    </source>
</evidence>
<dbReference type="KEGG" id="yti:FNA67_07685"/>
<dbReference type="Gene3D" id="3.40.50.2300">
    <property type="match status" value="1"/>
</dbReference>
<evidence type="ECO:0000313" key="7">
    <source>
        <dbReference type="Proteomes" id="UP000321062"/>
    </source>
</evidence>
<evidence type="ECO:0000256" key="2">
    <source>
        <dbReference type="ARBA" id="ARBA00023012"/>
    </source>
</evidence>
<dbReference type="SUPFAM" id="SSF52172">
    <property type="entry name" value="CheY-like"/>
    <property type="match status" value="1"/>
</dbReference>
<dbReference type="EMBL" id="CP041690">
    <property type="protein sequence ID" value="QEE20061.1"/>
    <property type="molecule type" value="Genomic_DNA"/>
</dbReference>
<dbReference type="AlphaFoldDB" id="A0A5B9DL76"/>
<evidence type="ECO:0000256" key="5">
    <source>
        <dbReference type="ARBA" id="ARBA00023163"/>
    </source>
</evidence>
<dbReference type="FunFam" id="3.40.50.2300:FF:000002">
    <property type="entry name" value="DNA-binding response regulator PhoP"/>
    <property type="match status" value="1"/>
</dbReference>
<dbReference type="Gene3D" id="1.10.10.10">
    <property type="entry name" value="Winged helix-like DNA-binding domain superfamily/Winged helix DNA-binding domain"/>
    <property type="match status" value="1"/>
</dbReference>
<dbReference type="PANTHER" id="PTHR48111:SF67">
    <property type="entry name" value="TRANSCRIPTIONAL REGULATORY PROTEIN TCTD"/>
    <property type="match status" value="1"/>
</dbReference>
<dbReference type="InterPro" id="IPR011006">
    <property type="entry name" value="CheY-like_superfamily"/>
</dbReference>
<dbReference type="InterPro" id="IPR001789">
    <property type="entry name" value="Sig_transdc_resp-reg_receiver"/>
</dbReference>
<reference evidence="6 7" key="1">
    <citation type="journal article" date="2015" name="Int. J. Syst. Evol. Microbiol.">
        <title>Youhaiella tibetensis gen. nov., sp. nov., isolated from subsurface sediment.</title>
        <authorList>
            <person name="Wang Y.X."/>
            <person name="Huang F.Q."/>
            <person name="Nogi Y."/>
            <person name="Pang S.J."/>
            <person name="Wang P.K."/>
            <person name="Lv J."/>
        </authorList>
    </citation>
    <scope>NUCLEOTIDE SEQUENCE [LARGE SCALE GENOMIC DNA]</scope>
    <source>
        <strain evidence="7">fig4</strain>
    </source>
</reference>
<protein>
    <submittedName>
        <fullName evidence="6">Response regulator transcription factor</fullName>
    </submittedName>
</protein>
<dbReference type="GO" id="GO:0006355">
    <property type="term" value="P:regulation of DNA-templated transcription"/>
    <property type="evidence" value="ECO:0007669"/>
    <property type="project" value="InterPro"/>
</dbReference>
<keyword evidence="7" id="KW-1185">Reference proteome</keyword>
<dbReference type="OrthoDB" id="5297525at2"/>
<dbReference type="GO" id="GO:0000156">
    <property type="term" value="F:phosphorelay response regulator activity"/>
    <property type="evidence" value="ECO:0007669"/>
    <property type="project" value="TreeGrafter"/>
</dbReference>
<dbReference type="Pfam" id="PF00486">
    <property type="entry name" value="Trans_reg_C"/>
    <property type="match status" value="1"/>
</dbReference>
<evidence type="ECO:0000256" key="4">
    <source>
        <dbReference type="ARBA" id="ARBA00023125"/>
    </source>
</evidence>
<keyword evidence="5" id="KW-0804">Transcription</keyword>
<dbReference type="InterPro" id="IPR039420">
    <property type="entry name" value="WalR-like"/>
</dbReference>
<dbReference type="InterPro" id="IPR036388">
    <property type="entry name" value="WH-like_DNA-bd_sf"/>
</dbReference>
<dbReference type="PROSITE" id="PS51755">
    <property type="entry name" value="OMPR_PHOB"/>
    <property type="match status" value="1"/>
</dbReference>
<accession>A0A5B9DL76</accession>
<dbReference type="RefSeq" id="WP_049704634.1">
    <property type="nucleotide sequence ID" value="NZ_BMFM01000001.1"/>
</dbReference>
<dbReference type="SMART" id="SM00448">
    <property type="entry name" value="REC"/>
    <property type="match status" value="1"/>
</dbReference>
<gene>
    <name evidence="6" type="ORF">FNA67_07685</name>
</gene>
<dbReference type="PANTHER" id="PTHR48111">
    <property type="entry name" value="REGULATOR OF RPOS"/>
    <property type="match status" value="1"/>
</dbReference>
<proteinExistence type="predicted"/>
<keyword evidence="3" id="KW-0805">Transcription regulation</keyword>
<dbReference type="Proteomes" id="UP000321062">
    <property type="component" value="Chromosome"/>
</dbReference>
<dbReference type="Pfam" id="PF00072">
    <property type="entry name" value="Response_reg"/>
    <property type="match status" value="1"/>
</dbReference>
<dbReference type="CDD" id="cd00383">
    <property type="entry name" value="trans_reg_C"/>
    <property type="match status" value="1"/>
</dbReference>
<dbReference type="PROSITE" id="PS50110">
    <property type="entry name" value="RESPONSE_REGULATORY"/>
    <property type="match status" value="1"/>
</dbReference>
<dbReference type="GO" id="GO:0000976">
    <property type="term" value="F:transcription cis-regulatory region binding"/>
    <property type="evidence" value="ECO:0007669"/>
    <property type="project" value="TreeGrafter"/>
</dbReference>
<dbReference type="GO" id="GO:0032993">
    <property type="term" value="C:protein-DNA complex"/>
    <property type="evidence" value="ECO:0007669"/>
    <property type="project" value="TreeGrafter"/>
</dbReference>
<dbReference type="InterPro" id="IPR001867">
    <property type="entry name" value="OmpR/PhoB-type_DNA-bd"/>
</dbReference>
<dbReference type="CDD" id="cd17624">
    <property type="entry name" value="REC_OmpR_PmrA-like"/>
    <property type="match status" value="1"/>
</dbReference>
<keyword evidence="1" id="KW-0597">Phosphoprotein</keyword>
<dbReference type="GO" id="GO:0005829">
    <property type="term" value="C:cytosol"/>
    <property type="evidence" value="ECO:0007669"/>
    <property type="project" value="TreeGrafter"/>
</dbReference>
<evidence type="ECO:0000313" key="6">
    <source>
        <dbReference type="EMBL" id="QEE20061.1"/>
    </source>
</evidence>
<name>A0A5B9DL76_9HYPH</name>
<sequence length="225" mass="24291">MRILVVEDNLTLAEGLCAVLKGNGYAVDAVHDGLSAEAALRTQSYDLAVLDLNLPEMDGLELLRTLRARQSNTAVIILTARGALDDRVKGLDLGADDYLTKPFDVSELEARIRVLLRRQAGLRGSQVSFGPVLLDLNTRTASFEGKPLDIPARELSVLETLMLKAGKVVAKEAIIQSLSAFDDDLSTNAVEQYASRLRKRLAPLGLTVRTARGLGYYLDKVGAGG</sequence>
<organism evidence="6 7">
    <name type="scientific">Paradevosia tibetensis</name>
    <dbReference type="NCBI Taxonomy" id="1447062"/>
    <lineage>
        <taxon>Bacteria</taxon>
        <taxon>Pseudomonadati</taxon>
        <taxon>Pseudomonadota</taxon>
        <taxon>Alphaproteobacteria</taxon>
        <taxon>Hyphomicrobiales</taxon>
        <taxon>Devosiaceae</taxon>
        <taxon>Paradevosia</taxon>
    </lineage>
</organism>
<keyword evidence="4" id="KW-0238">DNA-binding</keyword>
<keyword evidence="2" id="KW-0902">Two-component regulatory system</keyword>